<evidence type="ECO:0000313" key="2">
    <source>
        <dbReference type="EMBL" id="MDS1271300.1"/>
    </source>
</evidence>
<evidence type="ECO:0000259" key="1">
    <source>
        <dbReference type="Pfam" id="PF04149"/>
    </source>
</evidence>
<name>A0ABU2H7M4_9ACTN</name>
<dbReference type="Proteomes" id="UP001250214">
    <property type="component" value="Unassembled WGS sequence"/>
</dbReference>
<protein>
    <submittedName>
        <fullName evidence="2">DUF397 domain-containing protein</fullName>
    </submittedName>
</protein>
<reference evidence="3" key="1">
    <citation type="submission" date="2023-07" db="EMBL/GenBank/DDBJ databases">
        <title>Novel species in the genus Lipingzhangella isolated from Sambhar Salt Lake.</title>
        <authorList>
            <person name="Jiya N."/>
            <person name="Kajale S."/>
            <person name="Sharma A."/>
        </authorList>
    </citation>
    <scope>NUCLEOTIDE SEQUENCE [LARGE SCALE GENOMIC DNA]</scope>
    <source>
        <strain evidence="3">LS1_29</strain>
    </source>
</reference>
<feature type="domain" description="DUF397" evidence="1">
    <location>
        <begin position="24"/>
        <end position="79"/>
    </location>
</feature>
<keyword evidence="3" id="KW-1185">Reference proteome</keyword>
<accession>A0ABU2H7M4</accession>
<organism evidence="2 3">
    <name type="scientific">Lipingzhangella rawalii</name>
    <dbReference type="NCBI Taxonomy" id="2055835"/>
    <lineage>
        <taxon>Bacteria</taxon>
        <taxon>Bacillati</taxon>
        <taxon>Actinomycetota</taxon>
        <taxon>Actinomycetes</taxon>
        <taxon>Streptosporangiales</taxon>
        <taxon>Nocardiopsidaceae</taxon>
        <taxon>Lipingzhangella</taxon>
    </lineage>
</organism>
<dbReference type="InterPro" id="IPR007278">
    <property type="entry name" value="DUF397"/>
</dbReference>
<proteinExistence type="predicted"/>
<dbReference type="EMBL" id="JAVLVT010000005">
    <property type="protein sequence ID" value="MDS1271300.1"/>
    <property type="molecule type" value="Genomic_DNA"/>
</dbReference>
<gene>
    <name evidence="2" type="ORF">RIF23_13440</name>
</gene>
<sequence>MALSPNTWQKSTYSMNGGGECVEAAWHVSSYSVNGGGQCVEAGRVLDAPRVAVRDSTQRERGYLAVPHGEWAAFLRAVKTESL</sequence>
<dbReference type="RefSeq" id="WP_310912827.1">
    <property type="nucleotide sequence ID" value="NZ_JAVLVT010000005.1"/>
</dbReference>
<comment type="caution">
    <text evidence="2">The sequence shown here is derived from an EMBL/GenBank/DDBJ whole genome shotgun (WGS) entry which is preliminary data.</text>
</comment>
<dbReference type="Pfam" id="PF04149">
    <property type="entry name" value="DUF397"/>
    <property type="match status" value="1"/>
</dbReference>
<evidence type="ECO:0000313" key="3">
    <source>
        <dbReference type="Proteomes" id="UP001250214"/>
    </source>
</evidence>